<name>B6WTU4_9BACT</name>
<proteinExistence type="predicted"/>
<dbReference type="EMBL" id="ABXU01000036">
    <property type="protein sequence ID" value="EEB33600.1"/>
    <property type="molecule type" value="Genomic_DNA"/>
</dbReference>
<reference evidence="2 3" key="2">
    <citation type="submission" date="2008-10" db="EMBL/GenBank/DDBJ databases">
        <authorList>
            <person name="Fulton L."/>
            <person name="Clifton S."/>
            <person name="Fulton B."/>
            <person name="Xu J."/>
            <person name="Minx P."/>
            <person name="Pepin K.H."/>
            <person name="Johnson M."/>
            <person name="Bhonagiri V."/>
            <person name="Nash W.E."/>
            <person name="Mardis E.R."/>
            <person name="Wilson R.K."/>
        </authorList>
    </citation>
    <scope>NUCLEOTIDE SEQUENCE [LARGE SCALE GENOMIC DNA]</scope>
    <source>
        <strain evidence="2 3">ATCC 29098</strain>
    </source>
</reference>
<protein>
    <submittedName>
        <fullName evidence="2">Uncharacterized protein</fullName>
    </submittedName>
</protein>
<dbReference type="HOGENOM" id="CLU_2715831_0_0_7"/>
<comment type="caution">
    <text evidence="2">The sequence shown here is derived from an EMBL/GenBank/DDBJ whole genome shotgun (WGS) entry which is preliminary data.</text>
</comment>
<dbReference type="Proteomes" id="UP000003676">
    <property type="component" value="Unassembled WGS sequence"/>
</dbReference>
<gene>
    <name evidence="2" type="ORF">DESPIG_01501</name>
</gene>
<organism evidence="2 3">
    <name type="scientific">Desulfovibrio piger ATCC 29098</name>
    <dbReference type="NCBI Taxonomy" id="411464"/>
    <lineage>
        <taxon>Bacteria</taxon>
        <taxon>Pseudomonadati</taxon>
        <taxon>Thermodesulfobacteriota</taxon>
        <taxon>Desulfovibrionia</taxon>
        <taxon>Desulfovibrionales</taxon>
        <taxon>Desulfovibrionaceae</taxon>
        <taxon>Desulfovibrio</taxon>
    </lineage>
</organism>
<accession>B6WTU4</accession>
<feature type="compositionally biased region" description="Basic and acidic residues" evidence="1">
    <location>
        <begin position="62"/>
        <end position="72"/>
    </location>
</feature>
<evidence type="ECO:0000313" key="3">
    <source>
        <dbReference type="Proteomes" id="UP000003676"/>
    </source>
</evidence>
<feature type="region of interest" description="Disordered" evidence="1">
    <location>
        <begin position="28"/>
        <end position="72"/>
    </location>
</feature>
<reference evidence="2 3" key="1">
    <citation type="submission" date="2008-10" db="EMBL/GenBank/DDBJ databases">
        <title>Draft genome sequence of Desulvovibrio piger (ATCC 29098).</title>
        <authorList>
            <person name="Sudarsanam P."/>
            <person name="Ley R."/>
            <person name="Guruge J."/>
            <person name="Turnbaugh P.J."/>
            <person name="Mahowald M."/>
            <person name="Liep D."/>
            <person name="Gordon J."/>
        </authorList>
    </citation>
    <scope>NUCLEOTIDE SEQUENCE [LARGE SCALE GENOMIC DNA]</scope>
    <source>
        <strain evidence="2 3">ATCC 29098</strain>
    </source>
</reference>
<evidence type="ECO:0000313" key="2">
    <source>
        <dbReference type="EMBL" id="EEB33600.1"/>
    </source>
</evidence>
<dbReference type="AlphaFoldDB" id="B6WTU4"/>
<sequence length="72" mass="7691">MTLTKGDSGPPFFVLRAGRHPVENGARRCGGAGSMRHPSLAFGGKRTDKVGIAASRQASRPASERLRPDTMR</sequence>
<evidence type="ECO:0000256" key="1">
    <source>
        <dbReference type="SAM" id="MobiDB-lite"/>
    </source>
</evidence>